<dbReference type="Pfam" id="PF05997">
    <property type="entry name" value="Nop52"/>
    <property type="match status" value="1"/>
</dbReference>
<dbReference type="GO" id="GO:0005634">
    <property type="term" value="C:nucleus"/>
    <property type="evidence" value="ECO:0007669"/>
    <property type="project" value="UniProtKB-SubCell"/>
</dbReference>
<dbReference type="Proteomes" id="UP001157974">
    <property type="component" value="Unassembled WGS sequence"/>
</dbReference>
<dbReference type="AlphaFoldDB" id="A0AAV8UZT2"/>
<dbReference type="EMBL" id="JAMWBK010000003">
    <property type="protein sequence ID" value="KAJ8907108.1"/>
    <property type="molecule type" value="Genomic_DNA"/>
</dbReference>
<reference evidence="6 7" key="1">
    <citation type="journal article" date="2023" name="Nat. Commun.">
        <title>Origin of minicircular mitochondrial genomes in red algae.</title>
        <authorList>
            <person name="Lee Y."/>
            <person name="Cho C.H."/>
            <person name="Lee Y.M."/>
            <person name="Park S.I."/>
            <person name="Yang J.H."/>
            <person name="West J.A."/>
            <person name="Bhattacharya D."/>
            <person name="Yoon H.S."/>
        </authorList>
    </citation>
    <scope>NUCLEOTIDE SEQUENCE [LARGE SCALE GENOMIC DNA]</scope>
    <source>
        <strain evidence="6 7">CCMP1338</strain>
        <tissue evidence="6">Whole cell</tissue>
    </source>
</reference>
<evidence type="ECO:0000256" key="5">
    <source>
        <dbReference type="SAM" id="MobiDB-lite"/>
    </source>
</evidence>
<keyword evidence="7" id="KW-1185">Reference proteome</keyword>
<comment type="subcellular location">
    <subcellularLocation>
        <location evidence="1">Nucleus</location>
    </subcellularLocation>
</comment>
<sequence>MKTNREKGGDDGGEEEESTDQKAPVAKKLVVGKRVTTFARALASSRKKVRDLALEALQVWLEKHDDLSDVEMQKLWKALFYYIWMADKEKEIEKVIARVVGLSDIAGMPFIRGLFKCMVREWHGIDRLRIDKYYSLINEALDKSLEIILSSGSKEQLAKTLSEFVTILDEEVFSKSGKEGKGLTLHLLEKWTDNILKPLLDRRPKSTTEILAVMIDPLFDLLSSTDVSSPKKASQVLDSVLNSWIEAGAGDAETAIRPPRAVLLFAVRTKLFNMASDKDAPENNREVLYALWTKSKRSCDLLAPEETKTHPTRPLPDPSSKASQKKRKLEAKKKRKQQRQKNSTQQRKGIEKEVAAKFPPNHVPSINTDEANVHAKTESSSDRSSTQQGVRSKSHETEKEDESNGAEKGRRSPDGPPKERKTVRFSLEDNQVHILPKTKRKRKVNRSLFF</sequence>
<feature type="compositionally biased region" description="Basic and acidic residues" evidence="5">
    <location>
        <begin position="1"/>
        <end position="10"/>
    </location>
</feature>
<comment type="similarity">
    <text evidence="2">Belongs to the RRP1 family.</text>
</comment>
<dbReference type="PANTHER" id="PTHR13026">
    <property type="entry name" value="NNP-1 PROTEIN NOVEL NUCLEAR PROTEIN 1 NOP52"/>
    <property type="match status" value="1"/>
</dbReference>
<dbReference type="InterPro" id="IPR010301">
    <property type="entry name" value="RRP1"/>
</dbReference>
<gene>
    <name evidence="6" type="ORF">NDN08_003590</name>
</gene>
<dbReference type="PANTHER" id="PTHR13026:SF0">
    <property type="entry name" value="RIBOSOMAL RNA PROCESSING 1B"/>
    <property type="match status" value="1"/>
</dbReference>
<comment type="caution">
    <text evidence="6">The sequence shown here is derived from an EMBL/GenBank/DDBJ whole genome shotgun (WGS) entry which is preliminary data.</text>
</comment>
<dbReference type="GO" id="GO:0006364">
    <property type="term" value="P:rRNA processing"/>
    <property type="evidence" value="ECO:0007669"/>
    <property type="project" value="UniProtKB-KW"/>
</dbReference>
<evidence type="ECO:0000313" key="7">
    <source>
        <dbReference type="Proteomes" id="UP001157974"/>
    </source>
</evidence>
<protein>
    <submittedName>
        <fullName evidence="6">Uncharacterized protein</fullName>
    </submittedName>
</protein>
<evidence type="ECO:0000256" key="1">
    <source>
        <dbReference type="ARBA" id="ARBA00004123"/>
    </source>
</evidence>
<evidence type="ECO:0000256" key="3">
    <source>
        <dbReference type="ARBA" id="ARBA00022552"/>
    </source>
</evidence>
<feature type="compositionally biased region" description="Basic and acidic residues" evidence="5">
    <location>
        <begin position="405"/>
        <end position="425"/>
    </location>
</feature>
<evidence type="ECO:0000256" key="2">
    <source>
        <dbReference type="ARBA" id="ARBA00006374"/>
    </source>
</evidence>
<feature type="compositionally biased region" description="Basic residues" evidence="5">
    <location>
        <begin position="323"/>
        <end position="339"/>
    </location>
</feature>
<evidence type="ECO:0000256" key="4">
    <source>
        <dbReference type="ARBA" id="ARBA00023242"/>
    </source>
</evidence>
<proteinExistence type="inferred from homology"/>
<organism evidence="6 7">
    <name type="scientific">Rhodosorus marinus</name>
    <dbReference type="NCBI Taxonomy" id="101924"/>
    <lineage>
        <taxon>Eukaryota</taxon>
        <taxon>Rhodophyta</taxon>
        <taxon>Stylonematophyceae</taxon>
        <taxon>Stylonematales</taxon>
        <taxon>Stylonemataceae</taxon>
        <taxon>Rhodosorus</taxon>
    </lineage>
</organism>
<feature type="compositionally biased region" description="Basic and acidic residues" evidence="5">
    <location>
        <begin position="371"/>
        <end position="381"/>
    </location>
</feature>
<keyword evidence="3" id="KW-0698">rRNA processing</keyword>
<keyword evidence="4" id="KW-0539">Nucleus</keyword>
<feature type="region of interest" description="Disordered" evidence="5">
    <location>
        <begin position="1"/>
        <end position="25"/>
    </location>
</feature>
<evidence type="ECO:0000313" key="6">
    <source>
        <dbReference type="EMBL" id="KAJ8907108.1"/>
    </source>
</evidence>
<dbReference type="GO" id="GO:0030688">
    <property type="term" value="C:preribosome, small subunit precursor"/>
    <property type="evidence" value="ECO:0007669"/>
    <property type="project" value="InterPro"/>
</dbReference>
<feature type="compositionally biased region" description="Polar residues" evidence="5">
    <location>
        <begin position="382"/>
        <end position="391"/>
    </location>
</feature>
<feature type="region of interest" description="Disordered" evidence="5">
    <location>
        <begin position="303"/>
        <end position="425"/>
    </location>
</feature>
<accession>A0AAV8UZT2</accession>
<name>A0AAV8UZT2_9RHOD</name>